<dbReference type="GeneID" id="94583010"/>
<proteinExistence type="predicted"/>
<protein>
    <submittedName>
        <fullName evidence="1">Uncharacterized protein</fullName>
    </submittedName>
</protein>
<organism evidence="1 2">
    <name type="scientific">Yarrowia lipolytica</name>
    <name type="common">Candida lipolytica</name>
    <dbReference type="NCBI Taxonomy" id="4952"/>
    <lineage>
        <taxon>Eukaryota</taxon>
        <taxon>Fungi</taxon>
        <taxon>Dikarya</taxon>
        <taxon>Ascomycota</taxon>
        <taxon>Saccharomycotina</taxon>
        <taxon>Dipodascomycetes</taxon>
        <taxon>Dipodascales</taxon>
        <taxon>Dipodascales incertae sedis</taxon>
        <taxon>Yarrowia</taxon>
    </lineage>
</organism>
<dbReference type="AlphaFoldDB" id="A0A1D8NB24"/>
<evidence type="ECO:0000313" key="1">
    <source>
        <dbReference type="EMBL" id="AOW02832.1"/>
    </source>
</evidence>
<dbReference type="VEuPathDB" id="FungiDB:YALI1_C19335g"/>
<accession>A0A1D8NB24</accession>
<dbReference type="EMBL" id="CP017555">
    <property type="protein sequence ID" value="AOW02832.1"/>
    <property type="molecule type" value="Genomic_DNA"/>
</dbReference>
<gene>
    <name evidence="1" type="ORF">YALI1_C19335g</name>
</gene>
<evidence type="ECO:0000313" key="2">
    <source>
        <dbReference type="Proteomes" id="UP000182444"/>
    </source>
</evidence>
<name>A0A1D8NB24_YARLL</name>
<sequence>MTGLGAICSFANLWNEIVASIDEYLSDLISELSDGSEFRLSNHWILADISLVSGPGNYATPGFAIEHGCLGDVNKNFLRFARKIHFPHAVA</sequence>
<dbReference type="Proteomes" id="UP000182444">
    <property type="component" value="Chromosome 1C"/>
</dbReference>
<reference evidence="1 2" key="1">
    <citation type="journal article" date="2016" name="PLoS ONE">
        <title>Sequence Assembly of Yarrowia lipolytica Strain W29/CLIB89 Shows Transposable Element Diversity.</title>
        <authorList>
            <person name="Magnan C."/>
            <person name="Yu J."/>
            <person name="Chang I."/>
            <person name="Jahn E."/>
            <person name="Kanomata Y."/>
            <person name="Wu J."/>
            <person name="Zeller M."/>
            <person name="Oakes M."/>
            <person name="Baldi P."/>
            <person name="Sandmeyer S."/>
        </authorList>
    </citation>
    <scope>NUCLEOTIDE SEQUENCE [LARGE SCALE GENOMIC DNA]</scope>
    <source>
        <strain evidence="2">CLIB89(W29)</strain>
    </source>
</reference>
<dbReference type="RefSeq" id="XP_068138477.1">
    <property type="nucleotide sequence ID" value="XM_068282376.1"/>
</dbReference>